<evidence type="ECO:0000313" key="3">
    <source>
        <dbReference type="Proteomes" id="UP000271162"/>
    </source>
</evidence>
<dbReference type="Proteomes" id="UP000271162">
    <property type="component" value="Unassembled WGS sequence"/>
</dbReference>
<evidence type="ECO:0000256" key="1">
    <source>
        <dbReference type="SAM" id="MobiDB-lite"/>
    </source>
</evidence>
<gene>
    <name evidence="2" type="ORF">NBR_LOCUS20653</name>
</gene>
<name>A0A0N4YTS9_NIPBR</name>
<dbReference type="EMBL" id="UYSL01025374">
    <property type="protein sequence ID" value="VDL84390.1"/>
    <property type="molecule type" value="Genomic_DNA"/>
</dbReference>
<reference evidence="4" key="1">
    <citation type="submission" date="2017-02" db="UniProtKB">
        <authorList>
            <consortium name="WormBaseParasite"/>
        </authorList>
    </citation>
    <scope>IDENTIFICATION</scope>
</reference>
<proteinExistence type="predicted"/>
<evidence type="ECO:0000313" key="4">
    <source>
        <dbReference type="WBParaSite" id="NBR_0002065101-mRNA-1"/>
    </source>
</evidence>
<feature type="compositionally biased region" description="Acidic residues" evidence="1">
    <location>
        <begin position="1"/>
        <end position="20"/>
    </location>
</feature>
<dbReference type="AlphaFoldDB" id="A0A0N4YTS9"/>
<evidence type="ECO:0000313" key="2">
    <source>
        <dbReference type="EMBL" id="VDL84390.1"/>
    </source>
</evidence>
<dbReference type="WBParaSite" id="NBR_0002065101-mRNA-1">
    <property type="protein sequence ID" value="NBR_0002065101-mRNA-1"/>
    <property type="gene ID" value="NBR_0002065101"/>
</dbReference>
<accession>A0A0N4YTS9</accession>
<feature type="region of interest" description="Disordered" evidence="1">
    <location>
        <begin position="1"/>
        <end position="22"/>
    </location>
</feature>
<protein>
    <submittedName>
        <fullName evidence="2 4">Uncharacterized protein</fullName>
    </submittedName>
</protein>
<sequence length="73" mass="8295">MSVTDLTEEMLLDSPTDETEGTLMYVNARGPEKPLDQKVRNQNMDAKANFLKKTHKAVSMIECEKDEQSFSDN</sequence>
<keyword evidence="3" id="KW-1185">Reference proteome</keyword>
<reference evidence="2 3" key="2">
    <citation type="submission" date="2018-11" db="EMBL/GenBank/DDBJ databases">
        <authorList>
            <consortium name="Pathogen Informatics"/>
        </authorList>
    </citation>
    <scope>NUCLEOTIDE SEQUENCE [LARGE SCALE GENOMIC DNA]</scope>
</reference>
<organism evidence="4">
    <name type="scientific">Nippostrongylus brasiliensis</name>
    <name type="common">Rat hookworm</name>
    <dbReference type="NCBI Taxonomy" id="27835"/>
    <lineage>
        <taxon>Eukaryota</taxon>
        <taxon>Metazoa</taxon>
        <taxon>Ecdysozoa</taxon>
        <taxon>Nematoda</taxon>
        <taxon>Chromadorea</taxon>
        <taxon>Rhabditida</taxon>
        <taxon>Rhabditina</taxon>
        <taxon>Rhabditomorpha</taxon>
        <taxon>Strongyloidea</taxon>
        <taxon>Heligmosomidae</taxon>
        <taxon>Nippostrongylus</taxon>
    </lineage>
</organism>